<comment type="caution">
    <text evidence="1">The sequence shown here is derived from an EMBL/GenBank/DDBJ whole genome shotgun (WGS) entry which is preliminary data.</text>
</comment>
<protein>
    <recommendedName>
        <fullName evidence="2">Transposase zinc-ribbon domain-containing protein</fullName>
    </recommendedName>
</protein>
<evidence type="ECO:0008006" key="2">
    <source>
        <dbReference type="Google" id="ProtNLM"/>
    </source>
</evidence>
<reference evidence="1" key="1">
    <citation type="journal article" date="2015" name="Nature">
        <title>Complex archaea that bridge the gap between prokaryotes and eukaryotes.</title>
        <authorList>
            <person name="Spang A."/>
            <person name="Saw J.H."/>
            <person name="Jorgensen S.L."/>
            <person name="Zaremba-Niedzwiedzka K."/>
            <person name="Martijn J."/>
            <person name="Lind A.E."/>
            <person name="van Eijk R."/>
            <person name="Schleper C."/>
            <person name="Guy L."/>
            <person name="Ettema T.J."/>
        </authorList>
    </citation>
    <scope>NUCLEOTIDE SEQUENCE</scope>
</reference>
<organism evidence="1">
    <name type="scientific">marine sediment metagenome</name>
    <dbReference type="NCBI Taxonomy" id="412755"/>
    <lineage>
        <taxon>unclassified sequences</taxon>
        <taxon>metagenomes</taxon>
        <taxon>ecological metagenomes</taxon>
    </lineage>
</organism>
<dbReference type="AlphaFoldDB" id="A0A0F9MKE7"/>
<accession>A0A0F9MKE7</accession>
<evidence type="ECO:0000313" key="1">
    <source>
        <dbReference type="EMBL" id="KKN06249.1"/>
    </source>
</evidence>
<gene>
    <name evidence="1" type="ORF">LCGC14_1079100</name>
</gene>
<name>A0A0F9MKE7_9ZZZZ</name>
<dbReference type="EMBL" id="LAZR01004711">
    <property type="protein sequence ID" value="KKN06249.1"/>
    <property type="molecule type" value="Genomic_DNA"/>
</dbReference>
<proteinExistence type="predicted"/>
<sequence>MAESVKTQMDSIRECLKGLIGIPMIFDGNSLCPECLRKSMDIYGGTFFCRNCGSRFPATVFADKWGERWLKLNDV</sequence>